<reference evidence="1" key="1">
    <citation type="journal article" date="2022" name="bioRxiv">
        <title>Sequencing and chromosome-scale assembly of the giantPleurodeles waltlgenome.</title>
        <authorList>
            <person name="Brown T."/>
            <person name="Elewa A."/>
            <person name="Iarovenko S."/>
            <person name="Subramanian E."/>
            <person name="Araus A.J."/>
            <person name="Petzold A."/>
            <person name="Susuki M."/>
            <person name="Suzuki K.-i.T."/>
            <person name="Hayashi T."/>
            <person name="Toyoda A."/>
            <person name="Oliveira C."/>
            <person name="Osipova E."/>
            <person name="Leigh N.D."/>
            <person name="Simon A."/>
            <person name="Yun M.H."/>
        </authorList>
    </citation>
    <scope>NUCLEOTIDE SEQUENCE</scope>
    <source>
        <strain evidence="1">20211129_DDA</strain>
        <tissue evidence="1">Liver</tissue>
    </source>
</reference>
<evidence type="ECO:0000313" key="2">
    <source>
        <dbReference type="Proteomes" id="UP001066276"/>
    </source>
</evidence>
<dbReference type="Proteomes" id="UP001066276">
    <property type="component" value="Chromosome 9"/>
</dbReference>
<accession>A0AAV7N5I3</accession>
<comment type="caution">
    <text evidence="1">The sequence shown here is derived from an EMBL/GenBank/DDBJ whole genome shotgun (WGS) entry which is preliminary data.</text>
</comment>
<proteinExistence type="predicted"/>
<organism evidence="1 2">
    <name type="scientific">Pleurodeles waltl</name>
    <name type="common">Iberian ribbed newt</name>
    <dbReference type="NCBI Taxonomy" id="8319"/>
    <lineage>
        <taxon>Eukaryota</taxon>
        <taxon>Metazoa</taxon>
        <taxon>Chordata</taxon>
        <taxon>Craniata</taxon>
        <taxon>Vertebrata</taxon>
        <taxon>Euteleostomi</taxon>
        <taxon>Amphibia</taxon>
        <taxon>Batrachia</taxon>
        <taxon>Caudata</taxon>
        <taxon>Salamandroidea</taxon>
        <taxon>Salamandridae</taxon>
        <taxon>Pleurodelinae</taxon>
        <taxon>Pleurodeles</taxon>
    </lineage>
</organism>
<gene>
    <name evidence="1" type="ORF">NDU88_005331</name>
</gene>
<protein>
    <submittedName>
        <fullName evidence="1">Uncharacterized protein</fullName>
    </submittedName>
</protein>
<sequence>MTIASGVKRTLTTELCDIERSKREAECNAALHGVTSSDVFNLQKQWNEIESRLRKFDYQHYTKQLHMEGVRSSRM</sequence>
<dbReference type="AlphaFoldDB" id="A0AAV7N5I3"/>
<dbReference type="EMBL" id="JANPWB010000013">
    <property type="protein sequence ID" value="KAJ1107945.1"/>
    <property type="molecule type" value="Genomic_DNA"/>
</dbReference>
<evidence type="ECO:0000313" key="1">
    <source>
        <dbReference type="EMBL" id="KAJ1107945.1"/>
    </source>
</evidence>
<keyword evidence="2" id="KW-1185">Reference proteome</keyword>
<name>A0AAV7N5I3_PLEWA</name>